<dbReference type="EMBL" id="UFXS01000001">
    <property type="protein sequence ID" value="STD53537.1"/>
    <property type="molecule type" value="Genomic_DNA"/>
</dbReference>
<feature type="transmembrane region" description="Helical" evidence="7">
    <location>
        <begin position="92"/>
        <end position="109"/>
    </location>
</feature>
<comment type="subcellular location">
    <subcellularLocation>
        <location evidence="1">Membrane</location>
        <topology evidence="1">Multi-pass membrane protein</topology>
    </subcellularLocation>
</comment>
<feature type="transmembrane region" description="Helical" evidence="7">
    <location>
        <begin position="59"/>
        <end position="80"/>
    </location>
</feature>
<keyword evidence="3 9" id="KW-0808">Transferase</keyword>
<reference evidence="9 10" key="1">
    <citation type="submission" date="2018-06" db="EMBL/GenBank/DDBJ databases">
        <authorList>
            <consortium name="Pathogen Informatics"/>
            <person name="Doyle S."/>
        </authorList>
    </citation>
    <scope>NUCLEOTIDE SEQUENCE [LARGE SCALE GENOMIC DNA]</scope>
    <source>
        <strain evidence="9 10">NCTC13456</strain>
    </source>
</reference>
<evidence type="ECO:0000256" key="5">
    <source>
        <dbReference type="ARBA" id="ARBA00022989"/>
    </source>
</evidence>
<dbReference type="InterPro" id="IPR003362">
    <property type="entry name" value="Bact_transf"/>
</dbReference>
<proteinExistence type="inferred from homology"/>
<dbReference type="Pfam" id="PF02397">
    <property type="entry name" value="Bac_transf"/>
    <property type="match status" value="1"/>
</dbReference>
<evidence type="ECO:0000256" key="6">
    <source>
        <dbReference type="ARBA" id="ARBA00023136"/>
    </source>
</evidence>
<dbReference type="GO" id="GO:0016020">
    <property type="term" value="C:membrane"/>
    <property type="evidence" value="ECO:0007669"/>
    <property type="project" value="UniProtKB-SubCell"/>
</dbReference>
<evidence type="ECO:0000313" key="10">
    <source>
        <dbReference type="Proteomes" id="UP000254737"/>
    </source>
</evidence>
<dbReference type="InterPro" id="IPR017475">
    <property type="entry name" value="EPS_sugar_tfrase"/>
</dbReference>
<organism evidence="9 10">
    <name type="scientific">Empedobacter falsenii</name>
    <dbReference type="NCBI Taxonomy" id="343874"/>
    <lineage>
        <taxon>Bacteria</taxon>
        <taxon>Pseudomonadati</taxon>
        <taxon>Bacteroidota</taxon>
        <taxon>Flavobacteriia</taxon>
        <taxon>Flavobacteriales</taxon>
        <taxon>Weeksellaceae</taxon>
        <taxon>Empedobacter</taxon>
    </lineage>
</organism>
<evidence type="ECO:0000256" key="2">
    <source>
        <dbReference type="ARBA" id="ARBA00006464"/>
    </source>
</evidence>
<keyword evidence="4 7" id="KW-0812">Transmembrane</keyword>
<dbReference type="PANTHER" id="PTHR30576:SF0">
    <property type="entry name" value="UNDECAPRENYL-PHOSPHATE N-ACETYLGALACTOSAMINYL 1-PHOSPHATE TRANSFERASE-RELATED"/>
    <property type="match status" value="1"/>
</dbReference>
<dbReference type="RefSeq" id="WP_114998569.1">
    <property type="nucleotide sequence ID" value="NZ_UFXS01000001.1"/>
</dbReference>
<feature type="transmembrane region" description="Helical" evidence="7">
    <location>
        <begin position="286"/>
        <end position="313"/>
    </location>
</feature>
<feature type="domain" description="Bacterial sugar transferase" evidence="8">
    <location>
        <begin position="284"/>
        <end position="468"/>
    </location>
</feature>
<sequence>MQERRNIKFYFFQEFLDTISLIFFFFIFLKLQYQYFWTEDYPLEKIPTYFELFKAHYKALLLFVVIWFLIANNVSLYKVYRRVKFVEIVKKITYQILFFSIVVFAISGLKSSDLFSPQLGITYILLLFLIGLLTRLFVFIYYRNLHLKGQDLTNVLIIDENDNTNKFINLLKERKDLGISLFDKIGKEEIGFTKGLLKIRDIDFRQFILENKINKIFISQKGEISKGLIYEIVSLSEANLINVSYIPDSIYNGITELKVVYIDTLPIFEVKRFPLDLKFNQLIKSLFDVIFASLVCIFLLSWLFPIIALLIYIDSKGSILFVQKRNGLNGVEFDCYKFRTMVDSKYNSIKATERNDPRVTRIGKFLRKTSLDELPQFINVLKGEMSIVGPRPHMISQDHYYRDIINRYNIRHYVKPGITGLSQVKGYRGAIDSDEDMEKRIRTDVYYVRNWSYLLDIQIVYQTVMLVVKGDENAI</sequence>
<dbReference type="PANTHER" id="PTHR30576">
    <property type="entry name" value="COLANIC BIOSYNTHESIS UDP-GLUCOSE LIPID CARRIER TRANSFERASE"/>
    <property type="match status" value="1"/>
</dbReference>
<evidence type="ECO:0000259" key="8">
    <source>
        <dbReference type="Pfam" id="PF02397"/>
    </source>
</evidence>
<evidence type="ECO:0000256" key="1">
    <source>
        <dbReference type="ARBA" id="ARBA00004141"/>
    </source>
</evidence>
<comment type="similarity">
    <text evidence="2">Belongs to the bacterial sugar transferase family.</text>
</comment>
<evidence type="ECO:0000313" key="9">
    <source>
        <dbReference type="EMBL" id="STD53537.1"/>
    </source>
</evidence>
<name>A0A376G3H2_9FLAO</name>
<evidence type="ECO:0000256" key="3">
    <source>
        <dbReference type="ARBA" id="ARBA00022679"/>
    </source>
</evidence>
<accession>A0A376G3H2</accession>
<keyword evidence="5 7" id="KW-1133">Transmembrane helix</keyword>
<dbReference type="Proteomes" id="UP000254737">
    <property type="component" value="Unassembled WGS sequence"/>
</dbReference>
<feature type="transmembrane region" description="Helical" evidence="7">
    <location>
        <begin position="121"/>
        <end position="142"/>
    </location>
</feature>
<dbReference type="NCBIfam" id="TIGR03025">
    <property type="entry name" value="EPS_sugtrans"/>
    <property type="match status" value="1"/>
</dbReference>
<evidence type="ECO:0000256" key="7">
    <source>
        <dbReference type="SAM" id="Phobius"/>
    </source>
</evidence>
<dbReference type="GO" id="GO:0016780">
    <property type="term" value="F:phosphotransferase activity, for other substituted phosphate groups"/>
    <property type="evidence" value="ECO:0007669"/>
    <property type="project" value="TreeGrafter"/>
</dbReference>
<dbReference type="AlphaFoldDB" id="A0A376G3H2"/>
<keyword evidence="6 7" id="KW-0472">Membrane</keyword>
<protein>
    <submittedName>
        <fullName evidence="9">Colanic biosynthesis UDP-glucose lipid carrier transferase</fullName>
    </submittedName>
</protein>
<evidence type="ECO:0000256" key="4">
    <source>
        <dbReference type="ARBA" id="ARBA00022692"/>
    </source>
</evidence>
<gene>
    <name evidence="9" type="primary">wcaJ_2</name>
    <name evidence="9" type="ORF">NCTC13456_00539</name>
</gene>
<feature type="transmembrane region" description="Helical" evidence="7">
    <location>
        <begin position="9"/>
        <end position="29"/>
    </location>
</feature>